<dbReference type="Proteomes" id="UP000679691">
    <property type="component" value="Unassembled WGS sequence"/>
</dbReference>
<dbReference type="InterPro" id="IPR047690">
    <property type="entry name" value="IPExxxVDY_fam"/>
</dbReference>
<protein>
    <submittedName>
        <fullName evidence="1">IPExxxVDY family protein</fullName>
    </submittedName>
</protein>
<proteinExistence type="predicted"/>
<comment type="caution">
    <text evidence="1">The sequence shown here is derived from an EMBL/GenBank/DDBJ whole genome shotgun (WGS) entry which is preliminary data.</text>
</comment>
<name>A0A8T4H704_9SPHI</name>
<accession>A0A8T4H704</accession>
<keyword evidence="2" id="KW-1185">Reference proteome</keyword>
<evidence type="ECO:0000313" key="2">
    <source>
        <dbReference type="Proteomes" id="UP000679691"/>
    </source>
</evidence>
<sequence length="144" mass="16860">MSKITILKTEFDLELEFKLIAINSALKDYRLCHFINKFANLNLQRANYEHSTADRTKNSSYYFTLFEHITDDFEKEQYLISNKGIQGGLLIPENPNFDYFLLIKNFIDEEDLHALVEALNKIPDVVLAKEILPKKLKSKENLIF</sequence>
<organism evidence="1 2">
    <name type="scientific">Rhinopithecimicrobium faecis</name>
    <dbReference type="NCBI Taxonomy" id="2820698"/>
    <lineage>
        <taxon>Bacteria</taxon>
        <taxon>Pseudomonadati</taxon>
        <taxon>Bacteroidota</taxon>
        <taxon>Sphingobacteriia</taxon>
        <taxon>Sphingobacteriales</taxon>
        <taxon>Sphingobacteriaceae</taxon>
        <taxon>Rhinopithecimicrobium</taxon>
    </lineage>
</organism>
<dbReference type="NCBIfam" id="NF033205">
    <property type="entry name" value="IPExxxVDY"/>
    <property type="match status" value="1"/>
</dbReference>
<gene>
    <name evidence="1" type="ORF">J5U18_00500</name>
</gene>
<dbReference type="AlphaFoldDB" id="A0A8T4H704"/>
<evidence type="ECO:0000313" key="1">
    <source>
        <dbReference type="EMBL" id="MBP3942055.1"/>
    </source>
</evidence>
<reference evidence="1" key="1">
    <citation type="submission" date="2021-03" db="EMBL/GenBank/DDBJ databases">
        <authorList>
            <person name="Lu T."/>
            <person name="Wang Q."/>
            <person name="Han X."/>
        </authorList>
    </citation>
    <scope>NUCLEOTIDE SEQUENCE</scope>
    <source>
        <strain evidence="1">WQ 2009</strain>
    </source>
</reference>
<dbReference type="EMBL" id="JAGKSB010000001">
    <property type="protein sequence ID" value="MBP3942055.1"/>
    <property type="molecule type" value="Genomic_DNA"/>
</dbReference>